<dbReference type="SUPFAM" id="SSF51735">
    <property type="entry name" value="NAD(P)-binding Rossmann-fold domains"/>
    <property type="match status" value="1"/>
</dbReference>
<dbReference type="Pfam" id="PF02826">
    <property type="entry name" value="2-Hacid_dh_C"/>
    <property type="match status" value="1"/>
</dbReference>
<name>A0A2N0WD05_9GAMM</name>
<dbReference type="InterPro" id="IPR006140">
    <property type="entry name" value="D-isomer_DH_NAD-bd"/>
</dbReference>
<dbReference type="CDD" id="cd12164">
    <property type="entry name" value="GDH_like_2"/>
    <property type="match status" value="1"/>
</dbReference>
<protein>
    <submittedName>
        <fullName evidence="4">Glyoxylate/hydroxypyruvate reductase A</fullName>
    </submittedName>
</protein>
<dbReference type="RefSeq" id="WP_101236978.1">
    <property type="nucleotide sequence ID" value="NZ_PISJ01000017.1"/>
</dbReference>
<organism evidence="4 5">
    <name type="scientific">Acinetobacter proteolyticus</name>
    <dbReference type="NCBI Taxonomy" id="1776741"/>
    <lineage>
        <taxon>Bacteria</taxon>
        <taxon>Pseudomonadati</taxon>
        <taxon>Pseudomonadota</taxon>
        <taxon>Gammaproteobacteria</taxon>
        <taxon>Moraxellales</taxon>
        <taxon>Moraxellaceae</taxon>
        <taxon>Acinetobacter</taxon>
    </lineage>
</organism>
<keyword evidence="2" id="KW-0520">NAD</keyword>
<evidence type="ECO:0000313" key="4">
    <source>
        <dbReference type="EMBL" id="PKF32445.1"/>
    </source>
</evidence>
<reference evidence="4 5" key="1">
    <citation type="submission" date="2017-12" db="EMBL/GenBank/DDBJ databases">
        <title>Draft Genome sequences of multiple microbial strains isolated from spacecraft associated surfaces.</title>
        <authorList>
            <person name="Seuylemezian A."/>
            <person name="Vaishampayan P."/>
            <person name="Venkateswaran K."/>
        </authorList>
    </citation>
    <scope>NUCLEOTIDE SEQUENCE [LARGE SCALE GENOMIC DNA]</scope>
    <source>
        <strain evidence="4 5">2P01AA</strain>
    </source>
</reference>
<feature type="domain" description="D-isomer specific 2-hydroxyacid dehydrogenase NAD-binding" evidence="3">
    <location>
        <begin position="103"/>
        <end position="272"/>
    </location>
</feature>
<evidence type="ECO:0000256" key="1">
    <source>
        <dbReference type="ARBA" id="ARBA00023002"/>
    </source>
</evidence>
<proteinExistence type="predicted"/>
<dbReference type="AlphaFoldDB" id="A0A2N0WD05"/>
<dbReference type="SUPFAM" id="SSF52283">
    <property type="entry name" value="Formate/glycerate dehydrogenase catalytic domain-like"/>
    <property type="match status" value="1"/>
</dbReference>
<sequence length="307" mass="35076">MIVIATTVPKVQKWLEDAFLQYAPQGSYCLADSEQAMYATTAVSWFPDLDHLEKLPELKLIHSMAAGVEHLNLDRIGTQYKVCRVVDQLHQKGMFDYLQWGVLYYQRFFDQAFAQKQQQRWRQYPQRAHAEVKIGIMGLGQMGAYMAKQFAALGYQVAGWSRSPKQIMQVTCYAGDEDFHQFLKQAEILINLLPLTESNQGILSKSLFDQLPEHACIINCGRGQHLVEQDLLSYLDSGRLRGAILDVFTKEPLAEHHPLWQHEKVVITPHVASHAPWSVVVNQILENDQRVIQGQVLLNQVDTLKGY</sequence>
<evidence type="ECO:0000313" key="5">
    <source>
        <dbReference type="Proteomes" id="UP000233553"/>
    </source>
</evidence>
<keyword evidence="1" id="KW-0560">Oxidoreductase</keyword>
<dbReference type="EMBL" id="PISJ01000017">
    <property type="protein sequence ID" value="PKF32445.1"/>
    <property type="molecule type" value="Genomic_DNA"/>
</dbReference>
<keyword evidence="4" id="KW-0670">Pyruvate</keyword>
<dbReference type="Proteomes" id="UP000233553">
    <property type="component" value="Unassembled WGS sequence"/>
</dbReference>
<dbReference type="PANTHER" id="PTHR43333">
    <property type="entry name" value="2-HACID_DH_C DOMAIN-CONTAINING PROTEIN"/>
    <property type="match status" value="1"/>
</dbReference>
<evidence type="ECO:0000259" key="3">
    <source>
        <dbReference type="Pfam" id="PF02826"/>
    </source>
</evidence>
<accession>A0A2N0WD05</accession>
<comment type="caution">
    <text evidence="4">The sequence shown here is derived from an EMBL/GenBank/DDBJ whole genome shotgun (WGS) entry which is preliminary data.</text>
</comment>
<dbReference type="InterPro" id="IPR036291">
    <property type="entry name" value="NAD(P)-bd_dom_sf"/>
</dbReference>
<dbReference type="GO" id="GO:0051287">
    <property type="term" value="F:NAD binding"/>
    <property type="evidence" value="ECO:0007669"/>
    <property type="project" value="InterPro"/>
</dbReference>
<dbReference type="Gene3D" id="3.40.50.720">
    <property type="entry name" value="NAD(P)-binding Rossmann-like Domain"/>
    <property type="match status" value="2"/>
</dbReference>
<dbReference type="PANTHER" id="PTHR43333:SF1">
    <property type="entry name" value="D-ISOMER SPECIFIC 2-HYDROXYACID DEHYDROGENASE NAD-BINDING DOMAIN-CONTAINING PROTEIN"/>
    <property type="match status" value="1"/>
</dbReference>
<gene>
    <name evidence="4" type="ORF">CW311_14585</name>
</gene>
<evidence type="ECO:0000256" key="2">
    <source>
        <dbReference type="ARBA" id="ARBA00023027"/>
    </source>
</evidence>
<dbReference type="GO" id="GO:0016491">
    <property type="term" value="F:oxidoreductase activity"/>
    <property type="evidence" value="ECO:0007669"/>
    <property type="project" value="UniProtKB-KW"/>
</dbReference>